<dbReference type="EMBL" id="CP108195">
    <property type="protein sequence ID" value="WTS18190.1"/>
    <property type="molecule type" value="Genomic_DNA"/>
</dbReference>
<reference evidence="1" key="1">
    <citation type="submission" date="2022-10" db="EMBL/GenBank/DDBJ databases">
        <title>The complete genomes of actinobacterial strains from the NBC collection.</title>
        <authorList>
            <person name="Joergensen T.S."/>
            <person name="Alvarez Arevalo M."/>
            <person name="Sterndorff E.B."/>
            <person name="Faurdal D."/>
            <person name="Vuksanovic O."/>
            <person name="Mourched A.-S."/>
            <person name="Charusanti P."/>
            <person name="Shaw S."/>
            <person name="Blin K."/>
            <person name="Weber T."/>
        </authorList>
    </citation>
    <scope>NUCLEOTIDE SEQUENCE</scope>
    <source>
        <strain evidence="1">NBC_00119</strain>
    </source>
</reference>
<protein>
    <submittedName>
        <fullName evidence="1">Uncharacterized protein</fullName>
    </submittedName>
</protein>
<organism evidence="1">
    <name type="scientific">Streptomyces sp. NBC_00119</name>
    <dbReference type="NCBI Taxonomy" id="2975659"/>
    <lineage>
        <taxon>Bacteria</taxon>
        <taxon>Bacillati</taxon>
        <taxon>Actinomycetota</taxon>
        <taxon>Actinomycetes</taxon>
        <taxon>Kitasatosporales</taxon>
        <taxon>Streptomycetaceae</taxon>
        <taxon>Streptomyces</taxon>
    </lineage>
</organism>
<name>A0AAU1ULR9_9ACTN</name>
<accession>A0AAU1ULR9</accession>
<sequence>MKTLTLLTVRPRTSIPAKAARRSVPRSGAGGLRCGPAQAARRVPGALGQREETLIEAGDIVGATELMVETWIGPDADERARAAVRQMQRHAFDLQLAAAEEFEPVEAMVEPAAIQAPCLVLSGAHDLADFRRSLPEGRICSRTPTTSNCHGQVTFPAWSGHRPLPIC</sequence>
<gene>
    <name evidence="1" type="ORF">OHU69_48765</name>
</gene>
<evidence type="ECO:0000313" key="1">
    <source>
        <dbReference type="EMBL" id="WTS18190.1"/>
    </source>
</evidence>
<proteinExistence type="predicted"/>
<dbReference type="AlphaFoldDB" id="A0AAU1ULR9"/>